<reference evidence="1 2" key="1">
    <citation type="journal article" date="2020" name="Mol. Biol. Evol.">
        <title>Distinct Expression and Methylation Patterns for Genes with Different Fates following a Single Whole-Genome Duplication in Flowering Plants.</title>
        <authorList>
            <person name="Shi T."/>
            <person name="Rahmani R.S."/>
            <person name="Gugger P.F."/>
            <person name="Wang M."/>
            <person name="Li H."/>
            <person name="Zhang Y."/>
            <person name="Li Z."/>
            <person name="Wang Q."/>
            <person name="Van de Peer Y."/>
            <person name="Marchal K."/>
            <person name="Chen J."/>
        </authorList>
    </citation>
    <scope>NUCLEOTIDE SEQUENCE [LARGE SCALE GENOMIC DNA]</scope>
    <source>
        <tissue evidence="1">Leaf</tissue>
    </source>
</reference>
<comment type="caution">
    <text evidence="1">The sequence shown here is derived from an EMBL/GenBank/DDBJ whole genome shotgun (WGS) entry which is preliminary data.</text>
</comment>
<sequence length="108" mass="12425">MVEWRIEWNLAEARGAVRLKQGERLDGEVPSSHTQVSRIYSLCNRSYSAHPKDMLRFGNRIPFIPYAPPPPILHASGILPNSTLQRCNLFFIYVITFPDSQFSRSLHL</sequence>
<gene>
    <name evidence="1" type="ORF">HUJ06_022460</name>
</gene>
<name>A0A822XL46_NELNU</name>
<evidence type="ECO:0000313" key="2">
    <source>
        <dbReference type="Proteomes" id="UP000607653"/>
    </source>
</evidence>
<proteinExistence type="predicted"/>
<dbReference type="Proteomes" id="UP000607653">
    <property type="component" value="Unassembled WGS sequence"/>
</dbReference>
<accession>A0A822XL46</accession>
<dbReference type="AlphaFoldDB" id="A0A822XL46"/>
<dbReference type="EMBL" id="DUZY01000001">
    <property type="protein sequence ID" value="DAD20997.1"/>
    <property type="molecule type" value="Genomic_DNA"/>
</dbReference>
<keyword evidence="2" id="KW-1185">Reference proteome</keyword>
<evidence type="ECO:0000313" key="1">
    <source>
        <dbReference type="EMBL" id="DAD20997.1"/>
    </source>
</evidence>
<organism evidence="1 2">
    <name type="scientific">Nelumbo nucifera</name>
    <name type="common">Sacred lotus</name>
    <dbReference type="NCBI Taxonomy" id="4432"/>
    <lineage>
        <taxon>Eukaryota</taxon>
        <taxon>Viridiplantae</taxon>
        <taxon>Streptophyta</taxon>
        <taxon>Embryophyta</taxon>
        <taxon>Tracheophyta</taxon>
        <taxon>Spermatophyta</taxon>
        <taxon>Magnoliopsida</taxon>
        <taxon>Proteales</taxon>
        <taxon>Nelumbonaceae</taxon>
        <taxon>Nelumbo</taxon>
    </lineage>
</organism>
<protein>
    <submittedName>
        <fullName evidence="1">Uncharacterized protein</fullName>
    </submittedName>
</protein>